<sequence length="235" mass="26766">MAKRTSRGRQKIEMAKMKDESQKVYSFGHPSVHTIIERFLKDQKNPSLDDSSSPVVLTTMSATERIIHACRNARVQKMNQELMQLEKKLEAVKKGTEALEKAMKEDPVKQWWKRPIEEMDANQLMIYANKLEGLMMKVKKEMPLESIEGGTAPFTDLIGINDVYGCISLNANNFINQFCGRTEGGHVPGRHRPSVAGRDNLQKEIDLNRSPSPSRSGSLEKDDDHKKFVRVHQFI</sequence>
<evidence type="ECO:0000256" key="2">
    <source>
        <dbReference type="SAM" id="MobiDB-lite"/>
    </source>
</evidence>
<feature type="region of interest" description="Disordered" evidence="2">
    <location>
        <begin position="186"/>
        <end position="224"/>
    </location>
</feature>
<reference evidence="3" key="1">
    <citation type="submission" date="2023-03" db="EMBL/GenBank/DDBJ databases">
        <authorList>
            <person name="Julca I."/>
        </authorList>
    </citation>
    <scope>NUCLEOTIDE SEQUENCE</scope>
</reference>
<proteinExistence type="predicted"/>
<evidence type="ECO:0000313" key="3">
    <source>
        <dbReference type="EMBL" id="CAI9109115.1"/>
    </source>
</evidence>
<organism evidence="3 4">
    <name type="scientific">Oldenlandia corymbosa var. corymbosa</name>
    <dbReference type="NCBI Taxonomy" id="529605"/>
    <lineage>
        <taxon>Eukaryota</taxon>
        <taxon>Viridiplantae</taxon>
        <taxon>Streptophyta</taxon>
        <taxon>Embryophyta</taxon>
        <taxon>Tracheophyta</taxon>
        <taxon>Spermatophyta</taxon>
        <taxon>Magnoliopsida</taxon>
        <taxon>eudicotyledons</taxon>
        <taxon>Gunneridae</taxon>
        <taxon>Pentapetalae</taxon>
        <taxon>asterids</taxon>
        <taxon>lamiids</taxon>
        <taxon>Gentianales</taxon>
        <taxon>Rubiaceae</taxon>
        <taxon>Rubioideae</taxon>
        <taxon>Spermacoceae</taxon>
        <taxon>Hedyotis-Oldenlandia complex</taxon>
        <taxon>Oldenlandia</taxon>
    </lineage>
</organism>
<dbReference type="EMBL" id="OX459123">
    <property type="protein sequence ID" value="CAI9109115.1"/>
    <property type="molecule type" value="Genomic_DNA"/>
</dbReference>
<protein>
    <submittedName>
        <fullName evidence="3">OLC1v1008870C1</fullName>
    </submittedName>
</protein>
<accession>A0AAV1DMH9</accession>
<keyword evidence="4" id="KW-1185">Reference proteome</keyword>
<name>A0AAV1DMH9_OLDCO</name>
<gene>
    <name evidence="3" type="ORF">OLC1_LOCUS17069</name>
</gene>
<feature type="coiled-coil region" evidence="1">
    <location>
        <begin position="68"/>
        <end position="105"/>
    </location>
</feature>
<evidence type="ECO:0000256" key="1">
    <source>
        <dbReference type="SAM" id="Coils"/>
    </source>
</evidence>
<dbReference type="AlphaFoldDB" id="A0AAV1DMH9"/>
<keyword evidence="1" id="KW-0175">Coiled coil</keyword>
<evidence type="ECO:0000313" key="4">
    <source>
        <dbReference type="Proteomes" id="UP001161247"/>
    </source>
</evidence>
<dbReference type="Proteomes" id="UP001161247">
    <property type="component" value="Chromosome 6"/>
</dbReference>